<dbReference type="STRING" id="454171.CP488_02459"/>
<protein>
    <submittedName>
        <fullName evidence="2">Uncharacterized protein</fullName>
    </submittedName>
</protein>
<keyword evidence="1" id="KW-0472">Membrane</keyword>
<dbReference type="Proteomes" id="UP000014227">
    <property type="component" value="Chromosome I"/>
</dbReference>
<keyword evidence="1" id="KW-1133">Transmembrane helix</keyword>
<evidence type="ECO:0000313" key="2">
    <source>
        <dbReference type="EMBL" id="CCW35453.1"/>
    </source>
</evidence>
<dbReference type="EMBL" id="HF951689">
    <property type="protein sequence ID" value="CCW35453.1"/>
    <property type="molecule type" value="Genomic_DNA"/>
</dbReference>
<dbReference type="KEGG" id="ccz:CCALI_01637"/>
<organism evidence="2 3">
    <name type="scientific">Chthonomonas calidirosea (strain DSM 23976 / ICMP 18418 / T49)</name>
    <dbReference type="NCBI Taxonomy" id="1303518"/>
    <lineage>
        <taxon>Bacteria</taxon>
        <taxon>Bacillati</taxon>
        <taxon>Armatimonadota</taxon>
        <taxon>Chthonomonadia</taxon>
        <taxon>Chthonomonadales</taxon>
        <taxon>Chthonomonadaceae</taxon>
        <taxon>Chthonomonas</taxon>
    </lineage>
</organism>
<gene>
    <name evidence="2" type="ORF">CCALI_01637</name>
</gene>
<feature type="transmembrane region" description="Helical" evidence="1">
    <location>
        <begin position="49"/>
        <end position="67"/>
    </location>
</feature>
<reference evidence="3" key="1">
    <citation type="submission" date="2013-03" db="EMBL/GenBank/DDBJ databases">
        <title>Genome sequence of Chthonomonas calidirosea, the first sequenced genome from the Armatimonadetes phylum (formally candidate division OP10).</title>
        <authorList>
            <person name="Lee K.C.Y."/>
            <person name="Morgan X.C."/>
            <person name="Dunfield P.F."/>
            <person name="Tamas I."/>
            <person name="Houghton K.M."/>
            <person name="Vyssotski M."/>
            <person name="Ryan J.L.J."/>
            <person name="Lagutin K."/>
            <person name="McDonald I.R."/>
            <person name="Stott M.B."/>
        </authorList>
    </citation>
    <scope>NUCLEOTIDE SEQUENCE [LARGE SCALE GENOMIC DNA]</scope>
    <source>
        <strain evidence="3">DSM 23976 / ICMP 18418 / T49</strain>
    </source>
</reference>
<evidence type="ECO:0000256" key="1">
    <source>
        <dbReference type="SAM" id="Phobius"/>
    </source>
</evidence>
<dbReference type="PATRIC" id="fig|1303518.3.peg.1683"/>
<dbReference type="HOGENOM" id="CLU_2567669_0_0_0"/>
<proteinExistence type="predicted"/>
<dbReference type="InParanoid" id="S0EYJ9"/>
<name>S0EYJ9_CHTCT</name>
<feature type="transmembrane region" description="Helical" evidence="1">
    <location>
        <begin position="21"/>
        <end position="43"/>
    </location>
</feature>
<dbReference type="AlphaFoldDB" id="S0EYJ9"/>
<keyword evidence="3" id="KW-1185">Reference proteome</keyword>
<evidence type="ECO:0000313" key="3">
    <source>
        <dbReference type="Proteomes" id="UP000014227"/>
    </source>
</evidence>
<accession>S0EYJ9</accession>
<dbReference type="RefSeq" id="WP_016482986.1">
    <property type="nucleotide sequence ID" value="NC_021487.1"/>
</dbReference>
<sequence length="81" mass="9424">MKTKKNKTQRKQEQAIRAQKMRRLQTVLGYTVLGATLCWAIVLNLQHRLSPAVTVGLVILLLFRLFALRYELKRQTEEATQ</sequence>
<keyword evidence="1" id="KW-0812">Transmembrane</keyword>